<evidence type="ECO:0000313" key="3">
    <source>
        <dbReference type="EMBL" id="CAH1000335.1"/>
    </source>
</evidence>
<comment type="caution">
    <text evidence="3">The sequence shown here is derived from an EMBL/GenBank/DDBJ whole genome shotgun (WGS) entry which is preliminary data.</text>
</comment>
<dbReference type="SUPFAM" id="SSF53187">
    <property type="entry name" value="Zn-dependent exopeptidases"/>
    <property type="match status" value="1"/>
</dbReference>
<dbReference type="InterPro" id="IPR000834">
    <property type="entry name" value="Peptidase_M14"/>
</dbReference>
<feature type="domain" description="Peptidase M14" evidence="2">
    <location>
        <begin position="66"/>
        <end position="171"/>
    </location>
</feature>
<proteinExistence type="predicted"/>
<evidence type="ECO:0000259" key="2">
    <source>
        <dbReference type="Pfam" id="PF00246"/>
    </source>
</evidence>
<protein>
    <recommendedName>
        <fullName evidence="2">Peptidase M14 domain-containing protein</fullName>
    </recommendedName>
</protein>
<dbReference type="RefSeq" id="WP_238750387.1">
    <property type="nucleotide sequence ID" value="NZ_CAKLPZ010000001.1"/>
</dbReference>
<dbReference type="Gene3D" id="3.40.630.10">
    <property type="entry name" value="Zn peptidases"/>
    <property type="match status" value="1"/>
</dbReference>
<gene>
    <name evidence="3" type="ORF">LEM8419_01488</name>
</gene>
<accession>A0ABN8F3H7</accession>
<sequence>MTYTLLALLTCGYLMGSCTAPIDTTPAPATAPTLAFPEAAVRTSLDTYRQGSITSRRFKQSDLQPLVDALPPSFTVDTAGRSVEQRPLWRIGYGEGPIEVLLWSQMHGDEPTATAALMDLFGWLEGQEPALDSLRLLLRQRLHLTVLPMLNPDGAQRYERRNALGIDLNRDALHLTTPEARLLKAERDRLDADWGFNLHDQGVYYGAGFPAERGCALSILAPAYDWDKSMSPKREDAAQLIALMNGYWQDSLPGQVGRYNDDFEPRAFGDNLQKWGTRTILVESGGLPGDPEKQRIRRQNLLGLITGLHGIATGAYESHSVDEYLQIPENQSNGMHEVILDNMVIEREDSSYSLSLGLRVREQTLGPDYREYTRSAYISDLGDLHTFNAFDRYDASGLRAEAGRVYPGTLTARQVDVLSTVDLLRQGYTAVRTAAPLPWHAGRQLRVLGPNERLAKEVGLGLPLDLLLYDSEDSLRAAIVNGRIIRISPEGGAAGAEK</sequence>
<dbReference type="Pfam" id="PF00246">
    <property type="entry name" value="Peptidase_M14"/>
    <property type="match status" value="1"/>
</dbReference>
<organism evidence="3 4">
    <name type="scientific">Neolewinella maritima</name>
    <dbReference type="NCBI Taxonomy" id="1383882"/>
    <lineage>
        <taxon>Bacteria</taxon>
        <taxon>Pseudomonadati</taxon>
        <taxon>Bacteroidota</taxon>
        <taxon>Saprospiria</taxon>
        <taxon>Saprospirales</taxon>
        <taxon>Lewinellaceae</taxon>
        <taxon>Neolewinella</taxon>
    </lineage>
</organism>
<feature type="chain" id="PRO_5045116947" description="Peptidase M14 domain-containing protein" evidence="1">
    <location>
        <begin position="21"/>
        <end position="498"/>
    </location>
</feature>
<dbReference type="Proteomes" id="UP000837803">
    <property type="component" value="Unassembled WGS sequence"/>
</dbReference>
<evidence type="ECO:0000313" key="4">
    <source>
        <dbReference type="Proteomes" id="UP000837803"/>
    </source>
</evidence>
<feature type="signal peptide" evidence="1">
    <location>
        <begin position="1"/>
        <end position="20"/>
    </location>
</feature>
<reference evidence="3" key="1">
    <citation type="submission" date="2021-12" db="EMBL/GenBank/DDBJ databases">
        <authorList>
            <person name="Rodrigo-Torres L."/>
            <person name="Arahal R. D."/>
            <person name="Lucena T."/>
        </authorList>
    </citation>
    <scope>NUCLEOTIDE SEQUENCE</scope>
    <source>
        <strain evidence="3">CECT 8419</strain>
    </source>
</reference>
<evidence type="ECO:0000256" key="1">
    <source>
        <dbReference type="SAM" id="SignalP"/>
    </source>
</evidence>
<dbReference type="EMBL" id="CAKLPZ010000001">
    <property type="protein sequence ID" value="CAH1000335.1"/>
    <property type="molecule type" value="Genomic_DNA"/>
</dbReference>
<keyword evidence="4" id="KW-1185">Reference proteome</keyword>
<keyword evidence="1" id="KW-0732">Signal</keyword>
<name>A0ABN8F3H7_9BACT</name>